<feature type="region of interest" description="Disordered" evidence="1">
    <location>
        <begin position="576"/>
        <end position="603"/>
    </location>
</feature>
<feature type="compositionally biased region" description="Low complexity" evidence="1">
    <location>
        <begin position="298"/>
        <end position="310"/>
    </location>
</feature>
<dbReference type="EMBL" id="SDRB02007020">
    <property type="protein sequence ID" value="THG11792.1"/>
    <property type="molecule type" value="Genomic_DNA"/>
</dbReference>
<feature type="compositionally biased region" description="Low complexity" evidence="1">
    <location>
        <begin position="83"/>
        <end position="95"/>
    </location>
</feature>
<proteinExistence type="predicted"/>
<feature type="region of interest" description="Disordered" evidence="1">
    <location>
        <begin position="53"/>
        <end position="95"/>
    </location>
</feature>
<organism evidence="2 3">
    <name type="scientific">Camellia sinensis var. sinensis</name>
    <name type="common">China tea</name>
    <dbReference type="NCBI Taxonomy" id="542762"/>
    <lineage>
        <taxon>Eukaryota</taxon>
        <taxon>Viridiplantae</taxon>
        <taxon>Streptophyta</taxon>
        <taxon>Embryophyta</taxon>
        <taxon>Tracheophyta</taxon>
        <taxon>Spermatophyta</taxon>
        <taxon>Magnoliopsida</taxon>
        <taxon>eudicotyledons</taxon>
        <taxon>Gunneridae</taxon>
        <taxon>Pentapetalae</taxon>
        <taxon>asterids</taxon>
        <taxon>Ericales</taxon>
        <taxon>Theaceae</taxon>
        <taxon>Camellia</taxon>
    </lineage>
</organism>
<dbReference type="PANTHER" id="PTHR34460:SF2">
    <property type="entry name" value="OS04G0405500 PROTEIN"/>
    <property type="match status" value="1"/>
</dbReference>
<evidence type="ECO:0000256" key="1">
    <source>
        <dbReference type="SAM" id="MobiDB-lite"/>
    </source>
</evidence>
<dbReference type="Proteomes" id="UP000306102">
    <property type="component" value="Unassembled WGS sequence"/>
</dbReference>
<feature type="region of interest" description="Disordered" evidence="1">
    <location>
        <begin position="524"/>
        <end position="557"/>
    </location>
</feature>
<accession>A0A4S4E6X9</accession>
<evidence type="ECO:0000313" key="2">
    <source>
        <dbReference type="EMBL" id="THG11792.1"/>
    </source>
</evidence>
<feature type="compositionally biased region" description="Low complexity" evidence="1">
    <location>
        <begin position="524"/>
        <end position="539"/>
    </location>
</feature>
<reference evidence="2 3" key="1">
    <citation type="journal article" date="2018" name="Proc. Natl. Acad. Sci. U.S.A.">
        <title>Draft genome sequence of Camellia sinensis var. sinensis provides insights into the evolution of the tea genome and tea quality.</title>
        <authorList>
            <person name="Wei C."/>
            <person name="Yang H."/>
            <person name="Wang S."/>
            <person name="Zhao J."/>
            <person name="Liu C."/>
            <person name="Gao L."/>
            <person name="Xia E."/>
            <person name="Lu Y."/>
            <person name="Tai Y."/>
            <person name="She G."/>
            <person name="Sun J."/>
            <person name="Cao H."/>
            <person name="Tong W."/>
            <person name="Gao Q."/>
            <person name="Li Y."/>
            <person name="Deng W."/>
            <person name="Jiang X."/>
            <person name="Wang W."/>
            <person name="Chen Q."/>
            <person name="Zhang S."/>
            <person name="Li H."/>
            <person name="Wu J."/>
            <person name="Wang P."/>
            <person name="Li P."/>
            <person name="Shi C."/>
            <person name="Zheng F."/>
            <person name="Jian J."/>
            <person name="Huang B."/>
            <person name="Shan D."/>
            <person name="Shi M."/>
            <person name="Fang C."/>
            <person name="Yue Y."/>
            <person name="Li F."/>
            <person name="Li D."/>
            <person name="Wei S."/>
            <person name="Han B."/>
            <person name="Jiang C."/>
            <person name="Yin Y."/>
            <person name="Xia T."/>
            <person name="Zhang Z."/>
            <person name="Bennetzen J.L."/>
            <person name="Zhao S."/>
            <person name="Wan X."/>
        </authorList>
    </citation>
    <scope>NUCLEOTIDE SEQUENCE [LARGE SCALE GENOMIC DNA]</scope>
    <source>
        <strain evidence="3">cv. Shuchazao</strain>
        <tissue evidence="2">Leaf</tissue>
    </source>
</reference>
<dbReference type="AlphaFoldDB" id="A0A4S4E6X9"/>
<keyword evidence="3" id="KW-1185">Reference proteome</keyword>
<protein>
    <submittedName>
        <fullName evidence="2">Uncharacterized protein</fullName>
    </submittedName>
</protein>
<feature type="region of interest" description="Disordered" evidence="1">
    <location>
        <begin position="268"/>
        <end position="310"/>
    </location>
</feature>
<sequence length="610" mass="67115">MVMEGLQEDMGDGNMQCRNHPYKNNSPGGICAFCLQEKLGKLVSSSFPIAVFPSSSSSSSPSFRSDFGGGSTSTLSVRPNHPSSSSSSSTNNTINNNDCHYHQYYSRRSRIPFLLTHKKTKKKKDLTLAGGDSSTDQSSIVFKRSKSTTTPRRGVRFMEADEDSPRRRGFWSFLYQSKHSRRVQRYETTNTVKSNKKNKKPTLVIACRELLRGATMVMEGLQEDMGDGNMQCRNHPYKNNSPGGICAFCLQEKLGKLVSSSFPIAVFPSSSSSSSPSFRSDFGGGSTSTLSVRPNHPSSSSSSSTNNTINNNDCHYHQYYSRRSRIPFLLTHKKTKKKKDLTLAGGDSSTDQSSIVFKRSKSTTTPRRGVRFMEADEDSPRRRGFWSFLYQSKHSRNRRIDNHCKEICYASSSTMGASSNGSFSQRSAKKREEVVVVEENESPDQAAFDRKVSRSRSVGCGSRSFSGDFFERISTGFGDCTLRRVESQREGKPKVTPLHRGGGQDCMKERVKCGGIFSGFMITSSSSSSSSSSYWVSSSAEDNNHMSGKAAAPARHLSHGRSKSWGWAFASPIRALSKPSSTGKREGSNKNTTNTTPNLNAIPSLLAVGG</sequence>
<feature type="compositionally biased region" description="Low complexity" evidence="1">
    <location>
        <begin position="268"/>
        <end position="281"/>
    </location>
</feature>
<comment type="caution">
    <text evidence="2">The sequence shown here is derived from an EMBL/GenBank/DDBJ whole genome shotgun (WGS) entry which is preliminary data.</text>
</comment>
<evidence type="ECO:0000313" key="3">
    <source>
        <dbReference type="Proteomes" id="UP000306102"/>
    </source>
</evidence>
<feature type="compositionally biased region" description="Low complexity" evidence="1">
    <location>
        <begin position="589"/>
        <end position="600"/>
    </location>
</feature>
<feature type="compositionally biased region" description="Low complexity" evidence="1">
    <location>
        <begin position="53"/>
        <end position="66"/>
    </location>
</feature>
<dbReference type="PANTHER" id="PTHR34460">
    <property type="entry name" value="VITELLOGENIN-LIKE PROTEIN"/>
    <property type="match status" value="1"/>
</dbReference>
<name>A0A4S4E6X9_CAMSN</name>
<gene>
    <name evidence="2" type="ORF">TEA_021032</name>
</gene>